<protein>
    <submittedName>
        <fullName evidence="2">NifU family protein</fullName>
    </submittedName>
</protein>
<dbReference type="Pfam" id="PF01106">
    <property type="entry name" value="NifU"/>
    <property type="match status" value="1"/>
</dbReference>
<accession>A0AAP2GJG7</accession>
<dbReference type="GO" id="GO:0051536">
    <property type="term" value="F:iron-sulfur cluster binding"/>
    <property type="evidence" value="ECO:0007669"/>
    <property type="project" value="InterPro"/>
</dbReference>
<dbReference type="EMBL" id="JAHESF010000014">
    <property type="protein sequence ID" value="MBT1698346.1"/>
    <property type="molecule type" value="Genomic_DNA"/>
</dbReference>
<gene>
    <name evidence="2" type="ORF">KK083_15755</name>
</gene>
<evidence type="ECO:0000313" key="3">
    <source>
        <dbReference type="Proteomes" id="UP001319200"/>
    </source>
</evidence>
<name>A0AAP2GJG7_9BACT</name>
<evidence type="ECO:0000313" key="2">
    <source>
        <dbReference type="EMBL" id="MBT1698346.1"/>
    </source>
</evidence>
<evidence type="ECO:0000259" key="1">
    <source>
        <dbReference type="Pfam" id="PF01106"/>
    </source>
</evidence>
<dbReference type="SUPFAM" id="SSF117916">
    <property type="entry name" value="Fe-S cluster assembly (FSCA) domain-like"/>
    <property type="match status" value="1"/>
</dbReference>
<dbReference type="InterPro" id="IPR034904">
    <property type="entry name" value="FSCA_dom_sf"/>
</dbReference>
<dbReference type="GO" id="GO:0016226">
    <property type="term" value="P:iron-sulfur cluster assembly"/>
    <property type="evidence" value="ECO:0007669"/>
    <property type="project" value="InterPro"/>
</dbReference>
<dbReference type="PANTHER" id="PTHR11178">
    <property type="entry name" value="IRON-SULFUR CLUSTER SCAFFOLD PROTEIN NFU-RELATED"/>
    <property type="match status" value="1"/>
</dbReference>
<dbReference type="AlphaFoldDB" id="A0AAP2GJG7"/>
<keyword evidence="3" id="KW-1185">Reference proteome</keyword>
<dbReference type="Proteomes" id="UP001319200">
    <property type="component" value="Unassembled WGS sequence"/>
</dbReference>
<proteinExistence type="predicted"/>
<dbReference type="RefSeq" id="WP_254164406.1">
    <property type="nucleotide sequence ID" value="NZ_JAHESF010000014.1"/>
</dbReference>
<dbReference type="InterPro" id="IPR001075">
    <property type="entry name" value="NIF_FeS_clus_asmbl_NifU_C"/>
</dbReference>
<reference evidence="2 3" key="1">
    <citation type="submission" date="2021-05" db="EMBL/GenBank/DDBJ databases">
        <title>A Polyphasic approach of four new species of the genus Ohtaekwangia: Ohtaekwangia histidinii sp. nov., Ohtaekwangia cretensis sp. nov., Ohtaekwangia indiensis sp. nov., Ohtaekwangia reichenbachii sp. nov. from diverse environment.</title>
        <authorList>
            <person name="Octaviana S."/>
        </authorList>
    </citation>
    <scope>NUCLEOTIDE SEQUENCE [LARGE SCALE GENOMIC DNA]</scope>
    <source>
        <strain evidence="2 3">PWU4</strain>
    </source>
</reference>
<dbReference type="GO" id="GO:0005506">
    <property type="term" value="F:iron ion binding"/>
    <property type="evidence" value="ECO:0007669"/>
    <property type="project" value="InterPro"/>
</dbReference>
<organism evidence="2 3">
    <name type="scientific">Chryseosolibacter histidini</name>
    <dbReference type="NCBI Taxonomy" id="2782349"/>
    <lineage>
        <taxon>Bacteria</taxon>
        <taxon>Pseudomonadati</taxon>
        <taxon>Bacteroidota</taxon>
        <taxon>Cytophagia</taxon>
        <taxon>Cytophagales</taxon>
        <taxon>Chryseotaleaceae</taxon>
        <taxon>Chryseosolibacter</taxon>
    </lineage>
</organism>
<sequence>MNTNSTLEEITRKIEASLDTIRPYLKADGGDVKVSHISDDHVVRLEFIGACGNCSMSSMTFKAGVEAAIKRDVPEVRSIEVVNLTPIGR</sequence>
<comment type="caution">
    <text evidence="2">The sequence shown here is derived from an EMBL/GenBank/DDBJ whole genome shotgun (WGS) entry which is preliminary data.</text>
</comment>
<dbReference type="Gene3D" id="3.30.300.130">
    <property type="entry name" value="Fe-S cluster assembly (FSCA)"/>
    <property type="match status" value="1"/>
</dbReference>
<feature type="domain" description="NIF system FeS cluster assembly NifU C-terminal" evidence="1">
    <location>
        <begin position="14"/>
        <end position="80"/>
    </location>
</feature>